<gene>
    <name evidence="1" type="ORF">GO984_16415</name>
</gene>
<organism evidence="1 2">
    <name type="scientific">Parasedimentitalea huanghaiensis</name>
    <dbReference type="NCBI Taxonomy" id="2682100"/>
    <lineage>
        <taxon>Bacteria</taxon>
        <taxon>Pseudomonadati</taxon>
        <taxon>Pseudomonadota</taxon>
        <taxon>Alphaproteobacteria</taxon>
        <taxon>Rhodobacterales</taxon>
        <taxon>Paracoccaceae</taxon>
        <taxon>Parasedimentitalea</taxon>
    </lineage>
</organism>
<proteinExistence type="predicted"/>
<comment type="caution">
    <text evidence="1">The sequence shown here is derived from an EMBL/GenBank/DDBJ whole genome shotgun (WGS) entry which is preliminary data.</text>
</comment>
<evidence type="ECO:0000313" key="1">
    <source>
        <dbReference type="EMBL" id="MVO17399.1"/>
    </source>
</evidence>
<dbReference type="AlphaFoldDB" id="A0A6L6WK99"/>
<accession>A0A6L6WK99</accession>
<evidence type="ECO:0000313" key="2">
    <source>
        <dbReference type="Proteomes" id="UP000478892"/>
    </source>
</evidence>
<dbReference type="RefSeq" id="WP_157023708.1">
    <property type="nucleotide sequence ID" value="NZ_WQLV01000011.1"/>
</dbReference>
<sequence length="166" mass="17973">MTLSRPVHSLKINSGQNGAGKIYLSNREVTVTMSIIKKLAKLSGLAMLLSSGASAMSGSVPHVLLHCDAKQQAPLCAALAQAMTAELPQHRLTISAEVGEGADLIVRYVEKHREADWQSGYLTWHSDDGRDGVGPVIEYSVMDRLLEPKDLVPFALQLVRSSELPL</sequence>
<dbReference type="EMBL" id="WQLV01000011">
    <property type="protein sequence ID" value="MVO17399.1"/>
    <property type="molecule type" value="Genomic_DNA"/>
</dbReference>
<name>A0A6L6WK99_9RHOB</name>
<protein>
    <submittedName>
        <fullName evidence="1">Uncharacterized protein</fullName>
    </submittedName>
</protein>
<dbReference type="Proteomes" id="UP000478892">
    <property type="component" value="Unassembled WGS sequence"/>
</dbReference>
<keyword evidence="2" id="KW-1185">Reference proteome</keyword>
<reference evidence="1 2" key="1">
    <citation type="submission" date="2019-12" db="EMBL/GenBank/DDBJ databases">
        <authorList>
            <person name="Zhang Y.-J."/>
        </authorList>
    </citation>
    <scope>NUCLEOTIDE SEQUENCE [LARGE SCALE GENOMIC DNA]</scope>
    <source>
        <strain evidence="1 2">CY05</strain>
    </source>
</reference>